<evidence type="ECO:0000256" key="2">
    <source>
        <dbReference type="ARBA" id="ARBA00009592"/>
    </source>
</evidence>
<dbReference type="PRINTS" id="PR00019">
    <property type="entry name" value="LEURICHRPT"/>
</dbReference>
<dbReference type="SMART" id="SM00369">
    <property type="entry name" value="LRR_TYP"/>
    <property type="match status" value="7"/>
</dbReference>
<keyword evidence="10" id="KW-0325">Glycoprotein</keyword>
<dbReference type="FunFam" id="3.80.10.10:FF:000213">
    <property type="entry name" value="Tyrosine-sulfated glycopeptide receptor 1"/>
    <property type="match status" value="1"/>
</dbReference>
<keyword evidence="7" id="KW-0677">Repeat</keyword>
<proteinExistence type="inferred from homology"/>
<dbReference type="Proteomes" id="UP000215914">
    <property type="component" value="Chromosome 10"/>
</dbReference>
<feature type="chain" id="PRO_5013259200" evidence="12">
    <location>
        <begin position="28"/>
        <end position="983"/>
    </location>
</feature>
<feature type="signal peptide" evidence="12">
    <location>
        <begin position="1"/>
        <end position="27"/>
    </location>
</feature>
<evidence type="ECO:0000256" key="3">
    <source>
        <dbReference type="ARBA" id="ARBA00022475"/>
    </source>
</evidence>
<dbReference type="OrthoDB" id="1394818at2759"/>
<evidence type="ECO:0000256" key="10">
    <source>
        <dbReference type="ARBA" id="ARBA00023180"/>
    </source>
</evidence>
<organism evidence="15 16">
    <name type="scientific">Helianthus annuus</name>
    <name type="common">Common sunflower</name>
    <dbReference type="NCBI Taxonomy" id="4232"/>
    <lineage>
        <taxon>Eukaryota</taxon>
        <taxon>Viridiplantae</taxon>
        <taxon>Streptophyta</taxon>
        <taxon>Embryophyta</taxon>
        <taxon>Tracheophyta</taxon>
        <taxon>Spermatophyta</taxon>
        <taxon>Magnoliopsida</taxon>
        <taxon>eudicotyledons</taxon>
        <taxon>Gunneridae</taxon>
        <taxon>Pentapetalae</taxon>
        <taxon>asterids</taxon>
        <taxon>campanulids</taxon>
        <taxon>Asterales</taxon>
        <taxon>Asteraceae</taxon>
        <taxon>Asteroideae</taxon>
        <taxon>Heliantheae alliance</taxon>
        <taxon>Heliantheae</taxon>
        <taxon>Helianthus</taxon>
    </lineage>
</organism>
<keyword evidence="16" id="KW-1185">Reference proteome</keyword>
<dbReference type="PANTHER" id="PTHR48063:SF35">
    <property type="entry name" value="RECEPTOR-LIKE PROTEIN 12"/>
    <property type="match status" value="1"/>
</dbReference>
<evidence type="ECO:0000256" key="11">
    <source>
        <dbReference type="SAM" id="Phobius"/>
    </source>
</evidence>
<comment type="subcellular location">
    <subcellularLocation>
        <location evidence="1">Cell membrane</location>
        <topology evidence="1">Single-pass type I membrane protein</topology>
    </subcellularLocation>
</comment>
<dbReference type="GO" id="GO:0006952">
    <property type="term" value="P:defense response"/>
    <property type="evidence" value="ECO:0007669"/>
    <property type="project" value="UniProtKB-ARBA"/>
</dbReference>
<keyword evidence="4" id="KW-0433">Leucine-rich repeat</keyword>
<accession>A0A251TK98</accession>
<dbReference type="PANTHER" id="PTHR48063">
    <property type="entry name" value="LRR RECEPTOR-LIKE KINASE"/>
    <property type="match status" value="1"/>
</dbReference>
<dbReference type="Gramene" id="mRNA:HanXRQr2_Chr10g0430991">
    <property type="protein sequence ID" value="CDS:HanXRQr2_Chr10g0430991.1"/>
    <property type="gene ID" value="HanXRQr2_Chr10g0430991"/>
</dbReference>
<dbReference type="EMBL" id="MNCJ02000325">
    <property type="protein sequence ID" value="KAF5785647.1"/>
    <property type="molecule type" value="Genomic_DNA"/>
</dbReference>
<dbReference type="EMBL" id="CM007899">
    <property type="protein sequence ID" value="OTG11548.1"/>
    <property type="molecule type" value="Genomic_DNA"/>
</dbReference>
<name>A0A251TK98_HELAN</name>
<reference evidence="15" key="2">
    <citation type="submission" date="2017-02" db="EMBL/GenBank/DDBJ databases">
        <title>Sunflower complete genome.</title>
        <authorList>
            <person name="Langlade N."/>
            <person name="Munos S."/>
        </authorList>
    </citation>
    <scope>NUCLEOTIDE SEQUENCE [LARGE SCALE GENOMIC DNA]</scope>
    <source>
        <tissue evidence="15">Leaves</tissue>
    </source>
</reference>
<protein>
    <submittedName>
        <fullName evidence="14">Leucine-rich repeat-containing, plant-type, leucine-rich repeat domain superfamily</fullName>
    </submittedName>
    <submittedName>
        <fullName evidence="15">Putative leucine-rich repeat protein, plant-type</fullName>
    </submittedName>
</protein>
<reference evidence="14" key="3">
    <citation type="submission" date="2020-06" db="EMBL/GenBank/DDBJ databases">
        <title>Helianthus annuus Genome sequencing and assembly Release 2.</title>
        <authorList>
            <person name="Gouzy J."/>
            <person name="Langlade N."/>
            <person name="Munos S."/>
        </authorList>
    </citation>
    <scope>NUCLEOTIDE SEQUENCE</scope>
    <source>
        <tissue evidence="14">Leaves</tissue>
    </source>
</reference>
<dbReference type="InterPro" id="IPR003591">
    <property type="entry name" value="Leu-rich_rpt_typical-subtyp"/>
</dbReference>
<dbReference type="GO" id="GO:0051707">
    <property type="term" value="P:response to other organism"/>
    <property type="evidence" value="ECO:0007669"/>
    <property type="project" value="UniProtKB-ARBA"/>
</dbReference>
<evidence type="ECO:0000313" key="14">
    <source>
        <dbReference type="EMBL" id="KAF5785647.1"/>
    </source>
</evidence>
<comment type="similarity">
    <text evidence="2">Belongs to the RLP family.</text>
</comment>
<evidence type="ECO:0000313" key="16">
    <source>
        <dbReference type="Proteomes" id="UP000215914"/>
    </source>
</evidence>
<sequence length="983" mass="108845">MMPAQIRLSLWLLLSILISSLFIPVYNQCINDQQSLLLAFENDHSIAAGWDPSVDCCQWTGITCDTDGRVTGLDLNSQSIYGSLDSSSLFRLGFLQSLNLAYNNFDPASLPSGFGNLTRLAYLNLSNANFEGQVPVEFSLLTNLVTLDLSSGLMYTLYIENPDLRMLIQNLTELKHLYLDNINIFTHGYDWSIVISSYLPNLQTLSLTSCNLSGPLDSSLATLKNLSFIRLDGNNFSSVIPESFADLPNLTVFSIQQCNLSGLLPYKIFQVPTLKTVDLYSNELLEGPLPDTMHALELENLILSYTRVGGRLPDSIGSLKMLSRLELSGCGFTGPIPASMQNLTRLQYLDLSANQFTGSVPSFQLSKNHLVQVNLSENNLTGGIPYSHWEGFDKLEYLNLASNSLTGSFPQSFLILKSLEGLYLSDNSFSGRINDSLNVSSYQLSTIDLSSNKFEGPVPGFIFKLGALSYLKLSANKFTDLHLSEAVNLSRLESFDLSDNQLSGEIPNWIWEVGNGFLRFLNLSHNKFSSLQKPYTFPYLLDVLDLHSNNLEGNIPVPPKRVYILDYSSNNFRSSIPVDFGNVLTSTHFFRISNNKLVGPIPQSICNASRLDVLDLSNNSLSGTLPSCLVAETLRVLNLRENNLTGNVLDVFPERCTLQTLDLSSNHLKGPLPKSLVKCKDLTVLNFGQNMITDSFQCWLNSLSNLHLFVIRSNRFHGNITCLESNSLQIIDIASNRFSGVLPPTLFTGFGRIINNTQSKLDYLYFKHPANSAIYYQDSASVVFKGTSRKFEKILDIFASIDFSNNSFQGSIPVTVGDLKLIQLVNLSHNALSGPLPVSVGKLINLESLDLSVDKLRGSIPPQLASLSFLSVLNLSYNELSGRIPRGSQFDTFRDSSFIGNQGLCGTPLNKSCSVNATSELPRETDEDGSDLYVSIGVGFVVGFVMIVGPIVFLRKWRTWCGNHVDGLLSRIVKTKDERTRSR</sequence>
<evidence type="ECO:0000256" key="8">
    <source>
        <dbReference type="ARBA" id="ARBA00022989"/>
    </source>
</evidence>
<evidence type="ECO:0000256" key="9">
    <source>
        <dbReference type="ARBA" id="ARBA00023136"/>
    </source>
</evidence>
<evidence type="ECO:0000256" key="4">
    <source>
        <dbReference type="ARBA" id="ARBA00022614"/>
    </source>
</evidence>
<reference evidence="14 16" key="1">
    <citation type="journal article" date="2017" name="Nature">
        <title>The sunflower genome provides insights into oil metabolism, flowering and Asterid evolution.</title>
        <authorList>
            <person name="Badouin H."/>
            <person name="Gouzy J."/>
            <person name="Grassa C.J."/>
            <person name="Murat F."/>
            <person name="Staton S.E."/>
            <person name="Cottret L."/>
            <person name="Lelandais-Briere C."/>
            <person name="Owens G.L."/>
            <person name="Carrere S."/>
            <person name="Mayjonade B."/>
            <person name="Legrand L."/>
            <person name="Gill N."/>
            <person name="Kane N.C."/>
            <person name="Bowers J.E."/>
            <person name="Hubner S."/>
            <person name="Bellec A."/>
            <person name="Berard A."/>
            <person name="Berges H."/>
            <person name="Blanchet N."/>
            <person name="Boniface M.C."/>
            <person name="Brunel D."/>
            <person name="Catrice O."/>
            <person name="Chaidir N."/>
            <person name="Claudel C."/>
            <person name="Donnadieu C."/>
            <person name="Faraut T."/>
            <person name="Fievet G."/>
            <person name="Helmstetter N."/>
            <person name="King M."/>
            <person name="Knapp S.J."/>
            <person name="Lai Z."/>
            <person name="Le Paslier M.C."/>
            <person name="Lippi Y."/>
            <person name="Lorenzon L."/>
            <person name="Mandel J.R."/>
            <person name="Marage G."/>
            <person name="Marchand G."/>
            <person name="Marquand E."/>
            <person name="Bret-Mestries E."/>
            <person name="Morien E."/>
            <person name="Nambeesan S."/>
            <person name="Nguyen T."/>
            <person name="Pegot-Espagnet P."/>
            <person name="Pouilly N."/>
            <person name="Raftis F."/>
            <person name="Sallet E."/>
            <person name="Schiex T."/>
            <person name="Thomas J."/>
            <person name="Vandecasteele C."/>
            <person name="Vares D."/>
            <person name="Vear F."/>
            <person name="Vautrin S."/>
            <person name="Crespi M."/>
            <person name="Mangin B."/>
            <person name="Burke J.M."/>
            <person name="Salse J."/>
            <person name="Munos S."/>
            <person name="Vincourt P."/>
            <person name="Rieseberg L.H."/>
            <person name="Langlade N.B."/>
        </authorList>
    </citation>
    <scope>NUCLEOTIDE SEQUENCE [LARGE SCALE GENOMIC DNA]</scope>
    <source>
        <strain evidence="16">cv. SF193</strain>
        <tissue evidence="14">Leaves</tissue>
    </source>
</reference>
<dbReference type="InterPro" id="IPR001611">
    <property type="entry name" value="Leu-rich_rpt"/>
</dbReference>
<evidence type="ECO:0000256" key="7">
    <source>
        <dbReference type="ARBA" id="ARBA00022737"/>
    </source>
</evidence>
<keyword evidence="9 11" id="KW-0472">Membrane</keyword>
<evidence type="ECO:0000256" key="12">
    <source>
        <dbReference type="SAM" id="SignalP"/>
    </source>
</evidence>
<evidence type="ECO:0000256" key="1">
    <source>
        <dbReference type="ARBA" id="ARBA00004251"/>
    </source>
</evidence>
<keyword evidence="5 11" id="KW-0812">Transmembrane</keyword>
<gene>
    <name evidence="15" type="ORF">HannXRQ_Chr10g0299961</name>
    <name evidence="14" type="ORF">HanXRQr2_Chr10g0430991</name>
</gene>
<dbReference type="Pfam" id="PF08263">
    <property type="entry name" value="LRRNT_2"/>
    <property type="match status" value="1"/>
</dbReference>
<evidence type="ECO:0000256" key="6">
    <source>
        <dbReference type="ARBA" id="ARBA00022729"/>
    </source>
</evidence>
<dbReference type="AlphaFoldDB" id="A0A251TK98"/>
<dbReference type="InParanoid" id="A0A251TK98"/>
<keyword evidence="8 11" id="KW-1133">Transmembrane helix</keyword>
<dbReference type="InterPro" id="IPR032675">
    <property type="entry name" value="LRR_dom_sf"/>
</dbReference>
<dbReference type="SUPFAM" id="SSF52058">
    <property type="entry name" value="L domain-like"/>
    <property type="match status" value="1"/>
</dbReference>
<feature type="domain" description="Leucine-rich repeat-containing N-terminal plant-type" evidence="13">
    <location>
        <begin position="38"/>
        <end position="65"/>
    </location>
</feature>
<dbReference type="FunFam" id="3.80.10.10:FF:000095">
    <property type="entry name" value="LRR receptor-like serine/threonine-protein kinase GSO1"/>
    <property type="match status" value="1"/>
</dbReference>
<feature type="transmembrane region" description="Helical" evidence="11">
    <location>
        <begin position="932"/>
        <end position="954"/>
    </location>
</feature>
<dbReference type="OMA" id="THFFRIS"/>
<dbReference type="GO" id="GO:0005886">
    <property type="term" value="C:plasma membrane"/>
    <property type="evidence" value="ECO:0007669"/>
    <property type="project" value="UniProtKB-SubCell"/>
</dbReference>
<evidence type="ECO:0000313" key="15">
    <source>
        <dbReference type="EMBL" id="OTG11548.1"/>
    </source>
</evidence>
<evidence type="ECO:0000259" key="13">
    <source>
        <dbReference type="Pfam" id="PF08263"/>
    </source>
</evidence>
<dbReference type="SUPFAM" id="SSF52047">
    <property type="entry name" value="RNI-like"/>
    <property type="match status" value="1"/>
</dbReference>
<dbReference type="Pfam" id="PF00560">
    <property type="entry name" value="LRR_1"/>
    <property type="match status" value="5"/>
</dbReference>
<keyword evidence="6 12" id="KW-0732">Signal</keyword>
<dbReference type="InterPro" id="IPR013210">
    <property type="entry name" value="LRR_N_plant-typ"/>
</dbReference>
<evidence type="ECO:0000256" key="5">
    <source>
        <dbReference type="ARBA" id="ARBA00022692"/>
    </source>
</evidence>
<dbReference type="Pfam" id="PF13855">
    <property type="entry name" value="LRR_8"/>
    <property type="match status" value="3"/>
</dbReference>
<keyword evidence="3" id="KW-1003">Cell membrane</keyword>
<dbReference type="InterPro" id="IPR046956">
    <property type="entry name" value="RLP23-like"/>
</dbReference>
<dbReference type="Gene3D" id="3.80.10.10">
    <property type="entry name" value="Ribonuclease Inhibitor"/>
    <property type="match status" value="6"/>
</dbReference>